<keyword evidence="4 10" id="KW-1133">Transmembrane helix</keyword>
<dbReference type="eggNOG" id="KOG3656">
    <property type="taxonomic scope" value="Eukaryota"/>
</dbReference>
<dbReference type="PROSITE" id="PS50262">
    <property type="entry name" value="G_PROTEIN_RECEP_F1_2"/>
    <property type="match status" value="1"/>
</dbReference>
<reference evidence="13" key="1">
    <citation type="submission" date="2013-10" db="EMBL/GenBank/DDBJ databases">
        <authorList>
            <person name="Schartl M."/>
            <person name="Warren W."/>
        </authorList>
    </citation>
    <scope>NUCLEOTIDE SEQUENCE [LARGE SCALE GENOMIC DNA]</scope>
    <source>
        <strain evidence="13">female</strain>
    </source>
</reference>
<comment type="subcellular location">
    <subcellularLocation>
        <location evidence="1">Cell membrane</location>
        <topology evidence="1">Multi-pass membrane protein</topology>
    </subcellularLocation>
</comment>
<dbReference type="STRING" id="48698.ENSPFOP00000020651"/>
<evidence type="ECO:0000256" key="8">
    <source>
        <dbReference type="ARBA" id="ARBA00023224"/>
    </source>
</evidence>
<keyword evidence="8 9" id="KW-0807">Transducer</keyword>
<evidence type="ECO:0000313" key="12">
    <source>
        <dbReference type="Ensembl" id="ENSPFOP00000020651.1"/>
    </source>
</evidence>
<keyword evidence="2" id="KW-1003">Cell membrane</keyword>
<dbReference type="InterPro" id="IPR050569">
    <property type="entry name" value="TAAR"/>
</dbReference>
<dbReference type="GO" id="GO:0005886">
    <property type="term" value="C:plasma membrane"/>
    <property type="evidence" value="ECO:0007669"/>
    <property type="project" value="UniProtKB-SubCell"/>
</dbReference>
<dbReference type="PANTHER" id="PTHR24249:SF415">
    <property type="entry name" value="TRACE AMINE-ASSOCIATED RECEPTOR 1"/>
    <property type="match status" value="1"/>
</dbReference>
<keyword evidence="5 9" id="KW-0297">G-protein coupled receptor</keyword>
<keyword evidence="6 10" id="KW-0472">Membrane</keyword>
<feature type="transmembrane region" description="Helical" evidence="10">
    <location>
        <begin position="290"/>
        <end position="312"/>
    </location>
</feature>
<evidence type="ECO:0000313" key="13">
    <source>
        <dbReference type="Proteomes" id="UP000028760"/>
    </source>
</evidence>
<evidence type="ECO:0000259" key="11">
    <source>
        <dbReference type="PROSITE" id="PS50262"/>
    </source>
</evidence>
<feature type="transmembrane region" description="Helical" evidence="10">
    <location>
        <begin position="77"/>
        <end position="101"/>
    </location>
</feature>
<dbReference type="AlphaFoldDB" id="A0A087YRJ8"/>
<dbReference type="PROSITE" id="PS00237">
    <property type="entry name" value="G_PROTEIN_RECEP_F1_1"/>
    <property type="match status" value="1"/>
</dbReference>
<dbReference type="Ensembl" id="ENSPFOT00000020675.1">
    <property type="protein sequence ID" value="ENSPFOP00000020651.1"/>
    <property type="gene ID" value="ENSPFOG00000020525.1"/>
</dbReference>
<dbReference type="GO" id="GO:0001594">
    <property type="term" value="F:trace-amine receptor activity"/>
    <property type="evidence" value="ECO:0007669"/>
    <property type="project" value="TreeGrafter"/>
</dbReference>
<dbReference type="SMART" id="SM01381">
    <property type="entry name" value="7TM_GPCR_Srsx"/>
    <property type="match status" value="1"/>
</dbReference>
<keyword evidence="13" id="KW-1185">Reference proteome</keyword>
<feature type="transmembrane region" description="Helical" evidence="10">
    <location>
        <begin position="40"/>
        <end position="65"/>
    </location>
</feature>
<evidence type="ECO:0000256" key="5">
    <source>
        <dbReference type="ARBA" id="ARBA00023040"/>
    </source>
</evidence>
<dbReference type="Gene3D" id="1.20.1070.10">
    <property type="entry name" value="Rhodopsin 7-helix transmembrane proteins"/>
    <property type="match status" value="1"/>
</dbReference>
<evidence type="ECO:0000256" key="4">
    <source>
        <dbReference type="ARBA" id="ARBA00022989"/>
    </source>
</evidence>
<organism evidence="12 13">
    <name type="scientific">Poecilia formosa</name>
    <name type="common">Amazon molly</name>
    <name type="synonym">Limia formosa</name>
    <dbReference type="NCBI Taxonomy" id="48698"/>
    <lineage>
        <taxon>Eukaryota</taxon>
        <taxon>Metazoa</taxon>
        <taxon>Chordata</taxon>
        <taxon>Craniata</taxon>
        <taxon>Vertebrata</taxon>
        <taxon>Euteleostomi</taxon>
        <taxon>Actinopterygii</taxon>
        <taxon>Neopterygii</taxon>
        <taxon>Teleostei</taxon>
        <taxon>Neoteleostei</taxon>
        <taxon>Acanthomorphata</taxon>
        <taxon>Ovalentaria</taxon>
        <taxon>Atherinomorphae</taxon>
        <taxon>Cyprinodontiformes</taxon>
        <taxon>Poeciliidae</taxon>
        <taxon>Poeciliinae</taxon>
        <taxon>Poecilia</taxon>
    </lineage>
</organism>
<reference evidence="12" key="2">
    <citation type="submission" date="2025-08" db="UniProtKB">
        <authorList>
            <consortium name="Ensembl"/>
        </authorList>
    </citation>
    <scope>IDENTIFICATION</scope>
</reference>
<feature type="transmembrane region" description="Helical" evidence="10">
    <location>
        <begin position="158"/>
        <end position="182"/>
    </location>
</feature>
<evidence type="ECO:0000256" key="3">
    <source>
        <dbReference type="ARBA" id="ARBA00022692"/>
    </source>
</evidence>
<dbReference type="Proteomes" id="UP000028760">
    <property type="component" value="Unassembled WGS sequence"/>
</dbReference>
<protein>
    <submittedName>
        <fullName evidence="12">Trace amine associated receptor 1</fullName>
    </submittedName>
</protein>
<evidence type="ECO:0000256" key="7">
    <source>
        <dbReference type="ARBA" id="ARBA00023170"/>
    </source>
</evidence>
<sequence>LFSMDVDLVVNSSSVDPIHPCYISDNGTYMFAHNPSVICVSLYIFLGLLSVITVCGNSLVIFSIIYFRQLHTPTNYLILSLAVADLLVGVLVFPFSMAFTVTSCMHYESLFCKIRDSFDVTMCTSSILNLCCISIDRYHAVCEPLTYRSKINVRVTGVMILFSWGVSVLIGIGIIVAGFSQGACEDICSVDIIVANTMGPVFSFYLPAVLMLCIYFKIFLVAQRQLNSIQSTNGQSMKSGAIASKMERKATKTLATVMGVFLLCLSPYFICVVFQPLYYNPPPLPVIETLNWLTLSNSMLNPLIYAFFYSWFRSAVRTVVSGKIFHSNSANSRLF</sequence>
<proteinExistence type="inferred from homology"/>
<feature type="domain" description="G-protein coupled receptors family 1 profile" evidence="11">
    <location>
        <begin position="56"/>
        <end position="305"/>
    </location>
</feature>
<feature type="transmembrane region" description="Helical" evidence="10">
    <location>
        <begin position="202"/>
        <end position="222"/>
    </location>
</feature>
<dbReference type="CDD" id="cd15314">
    <property type="entry name" value="7tmA_TAAR1"/>
    <property type="match status" value="1"/>
</dbReference>
<dbReference type="Pfam" id="PF00001">
    <property type="entry name" value="7tm_1"/>
    <property type="match status" value="1"/>
</dbReference>
<accession>A0A087YRJ8</accession>
<keyword evidence="7 9" id="KW-0675">Receptor</keyword>
<name>A0A087YRJ8_POEFO</name>
<dbReference type="GeneTree" id="ENSGT00950000182934"/>
<dbReference type="InterPro" id="IPR017452">
    <property type="entry name" value="GPCR_Rhodpsn_7TM"/>
</dbReference>
<reference evidence="12" key="3">
    <citation type="submission" date="2025-09" db="UniProtKB">
        <authorList>
            <consortium name="Ensembl"/>
        </authorList>
    </citation>
    <scope>IDENTIFICATION</scope>
</reference>
<comment type="similarity">
    <text evidence="9">Belongs to the G-protein coupled receptor 1 family.</text>
</comment>
<evidence type="ECO:0000256" key="1">
    <source>
        <dbReference type="ARBA" id="ARBA00004651"/>
    </source>
</evidence>
<evidence type="ECO:0000256" key="9">
    <source>
        <dbReference type="RuleBase" id="RU000688"/>
    </source>
</evidence>
<dbReference type="PANTHER" id="PTHR24249">
    <property type="entry name" value="HISTAMINE RECEPTOR-RELATED G-PROTEIN COUPLED RECEPTOR"/>
    <property type="match status" value="1"/>
</dbReference>
<evidence type="ECO:0000256" key="10">
    <source>
        <dbReference type="SAM" id="Phobius"/>
    </source>
</evidence>
<evidence type="ECO:0000256" key="6">
    <source>
        <dbReference type="ARBA" id="ARBA00023136"/>
    </source>
</evidence>
<dbReference type="PRINTS" id="PR00237">
    <property type="entry name" value="GPCRRHODOPSN"/>
</dbReference>
<dbReference type="InterPro" id="IPR000276">
    <property type="entry name" value="GPCR_Rhodpsn"/>
</dbReference>
<feature type="transmembrane region" description="Helical" evidence="10">
    <location>
        <begin position="254"/>
        <end position="278"/>
    </location>
</feature>
<dbReference type="EMBL" id="AYCK01012067">
    <property type="status" value="NOT_ANNOTATED_CDS"/>
    <property type="molecule type" value="Genomic_DNA"/>
</dbReference>
<keyword evidence="3 9" id="KW-0812">Transmembrane</keyword>
<dbReference type="SUPFAM" id="SSF81321">
    <property type="entry name" value="Family A G protein-coupled receptor-like"/>
    <property type="match status" value="1"/>
</dbReference>
<dbReference type="OMA" id="VVIANTM"/>
<evidence type="ECO:0000256" key="2">
    <source>
        <dbReference type="ARBA" id="ARBA00022475"/>
    </source>
</evidence>
<dbReference type="FunFam" id="1.20.1070.10:FF:000279">
    <property type="entry name" value="Trace amine-associated receptor 16f"/>
    <property type="match status" value="1"/>
</dbReference>